<name>A0A4C1XM09_EUMVA</name>
<dbReference type="EMBL" id="BGZK01000889">
    <property type="protein sequence ID" value="GBP64150.1"/>
    <property type="molecule type" value="Genomic_DNA"/>
</dbReference>
<keyword evidence="3" id="KW-1185">Reference proteome</keyword>
<feature type="region of interest" description="Disordered" evidence="1">
    <location>
        <begin position="28"/>
        <end position="72"/>
    </location>
</feature>
<dbReference type="Proteomes" id="UP000299102">
    <property type="component" value="Unassembled WGS sequence"/>
</dbReference>
<reference evidence="2 3" key="1">
    <citation type="journal article" date="2019" name="Commun. Biol.">
        <title>The bagworm genome reveals a unique fibroin gene that provides high tensile strength.</title>
        <authorList>
            <person name="Kono N."/>
            <person name="Nakamura H."/>
            <person name="Ohtoshi R."/>
            <person name="Tomita M."/>
            <person name="Numata K."/>
            <person name="Arakawa K."/>
        </authorList>
    </citation>
    <scope>NUCLEOTIDE SEQUENCE [LARGE SCALE GENOMIC DNA]</scope>
</reference>
<organism evidence="2 3">
    <name type="scientific">Eumeta variegata</name>
    <name type="common">Bagworm moth</name>
    <name type="synonym">Eumeta japonica</name>
    <dbReference type="NCBI Taxonomy" id="151549"/>
    <lineage>
        <taxon>Eukaryota</taxon>
        <taxon>Metazoa</taxon>
        <taxon>Ecdysozoa</taxon>
        <taxon>Arthropoda</taxon>
        <taxon>Hexapoda</taxon>
        <taxon>Insecta</taxon>
        <taxon>Pterygota</taxon>
        <taxon>Neoptera</taxon>
        <taxon>Endopterygota</taxon>
        <taxon>Lepidoptera</taxon>
        <taxon>Glossata</taxon>
        <taxon>Ditrysia</taxon>
        <taxon>Tineoidea</taxon>
        <taxon>Psychidae</taxon>
        <taxon>Oiketicinae</taxon>
        <taxon>Eumeta</taxon>
    </lineage>
</organism>
<evidence type="ECO:0000313" key="3">
    <source>
        <dbReference type="Proteomes" id="UP000299102"/>
    </source>
</evidence>
<evidence type="ECO:0000256" key="1">
    <source>
        <dbReference type="SAM" id="MobiDB-lite"/>
    </source>
</evidence>
<gene>
    <name evidence="2" type="ORF">EVAR_35471_1</name>
</gene>
<comment type="caution">
    <text evidence="2">The sequence shown here is derived from an EMBL/GenBank/DDBJ whole genome shotgun (WGS) entry which is preliminary data.</text>
</comment>
<dbReference type="AlphaFoldDB" id="A0A4C1XM09"/>
<sequence>MGRDTNRGKGSTIFDEPSGIAVSITPIVSKADETMHSKVTARPQPSPRHDSNTPPNAAGKDTGVQMARDMPY</sequence>
<evidence type="ECO:0000313" key="2">
    <source>
        <dbReference type="EMBL" id="GBP64150.1"/>
    </source>
</evidence>
<proteinExistence type="predicted"/>
<protein>
    <submittedName>
        <fullName evidence="2">Uncharacterized protein</fullName>
    </submittedName>
</protein>
<accession>A0A4C1XM09</accession>